<name>Q2G7X0_NOVAD</name>
<dbReference type="InterPro" id="IPR050097">
    <property type="entry name" value="Ferredoxin-NADP_redctase_2"/>
</dbReference>
<keyword evidence="3" id="KW-0560">Oxidoreductase</keyword>
<dbReference type="Pfam" id="PF07992">
    <property type="entry name" value="Pyr_redox_2"/>
    <property type="match status" value="1"/>
</dbReference>
<dbReference type="Proteomes" id="UP000009134">
    <property type="component" value="Chromosome"/>
</dbReference>
<dbReference type="InterPro" id="IPR036188">
    <property type="entry name" value="FAD/NAD-bd_sf"/>
</dbReference>
<dbReference type="GO" id="GO:0016491">
    <property type="term" value="F:oxidoreductase activity"/>
    <property type="evidence" value="ECO:0007669"/>
    <property type="project" value="UniProtKB-KW"/>
</dbReference>
<protein>
    <recommendedName>
        <fullName evidence="1">Thioredoxin reductase</fullName>
    </recommendedName>
</protein>
<organism evidence="5 6">
    <name type="scientific">Novosphingobium aromaticivorans (strain ATCC 700278 / DSM 12444 / CCUG 56034 / CIP 105152 / NBRC 16084 / F199)</name>
    <dbReference type="NCBI Taxonomy" id="279238"/>
    <lineage>
        <taxon>Bacteria</taxon>
        <taxon>Pseudomonadati</taxon>
        <taxon>Pseudomonadota</taxon>
        <taxon>Alphaproteobacteria</taxon>
        <taxon>Sphingomonadales</taxon>
        <taxon>Sphingomonadaceae</taxon>
        <taxon>Novosphingobium</taxon>
    </lineage>
</organism>
<dbReference type="SUPFAM" id="SSF51905">
    <property type="entry name" value="FAD/NAD(P)-binding domain"/>
    <property type="match status" value="2"/>
</dbReference>
<dbReference type="KEGG" id="nar:Saro_1613"/>
<evidence type="ECO:0000256" key="3">
    <source>
        <dbReference type="ARBA" id="ARBA00023002"/>
    </source>
</evidence>
<sequence length="313" mass="33348">MQPNLDCLIIGGGPAGLTAAIYLARFHLRIAVVDAGGGRAAMIPRTRNHSGFPGGISGRDLLARMEEQAAEFGVVVEQTTVEAIDRVDGAFRAVAQGREWIAQTVLVATGVINNRPPILPEVHDRALQQGLLRYCPICDGYEVTDRDVGVIGTGDHGRGEALFLRAYTANITLIAPDGPHDLDAEARRELEDVGVRLIDGPCHALRIDGGNIFASTPVAELGFHTIYPALGSKICSDLARSLGAEASEDGCLVIDRHQRTSIEGLYAAGDVTKGLDQISHAMGEAAVAATAIRNDLRARRPLLRRRAAPLTTD</sequence>
<evidence type="ECO:0000256" key="1">
    <source>
        <dbReference type="ARBA" id="ARBA00018719"/>
    </source>
</evidence>
<dbReference type="RefSeq" id="WP_011445263.1">
    <property type="nucleotide sequence ID" value="NC_007794.1"/>
</dbReference>
<dbReference type="EMBL" id="CP000248">
    <property type="protein sequence ID" value="ABD26053.1"/>
    <property type="molecule type" value="Genomic_DNA"/>
</dbReference>
<keyword evidence="2" id="KW-0285">Flavoprotein</keyword>
<dbReference type="AlphaFoldDB" id="Q2G7X0"/>
<dbReference type="InterPro" id="IPR023753">
    <property type="entry name" value="FAD/NAD-binding_dom"/>
</dbReference>
<gene>
    <name evidence="5" type="ordered locus">Saro_1613</name>
</gene>
<proteinExistence type="predicted"/>
<evidence type="ECO:0000256" key="2">
    <source>
        <dbReference type="ARBA" id="ARBA00022630"/>
    </source>
</evidence>
<evidence type="ECO:0000313" key="5">
    <source>
        <dbReference type="EMBL" id="ABD26053.1"/>
    </source>
</evidence>
<dbReference type="PRINTS" id="PR00368">
    <property type="entry name" value="FADPNR"/>
</dbReference>
<dbReference type="PANTHER" id="PTHR48105">
    <property type="entry name" value="THIOREDOXIN REDUCTASE 1-RELATED-RELATED"/>
    <property type="match status" value="1"/>
</dbReference>
<feature type="domain" description="FAD/NAD(P)-binding" evidence="4">
    <location>
        <begin position="6"/>
        <end position="285"/>
    </location>
</feature>
<evidence type="ECO:0000313" key="6">
    <source>
        <dbReference type="Proteomes" id="UP000009134"/>
    </source>
</evidence>
<dbReference type="HOGENOM" id="CLU_031864_5_0_5"/>
<dbReference type="STRING" id="279238.Saro_1613"/>
<keyword evidence="6" id="KW-1185">Reference proteome</keyword>
<dbReference type="Gene3D" id="3.50.50.60">
    <property type="entry name" value="FAD/NAD(P)-binding domain"/>
    <property type="match status" value="2"/>
</dbReference>
<dbReference type="PRINTS" id="PR00469">
    <property type="entry name" value="PNDRDTASEII"/>
</dbReference>
<reference evidence="6" key="1">
    <citation type="submission" date="2006-01" db="EMBL/GenBank/DDBJ databases">
        <title>Complete sequence of Novosphingobium aromaticivorans DSM 12444.</title>
        <authorList>
            <consortium name="US DOE Joint Genome Institute"/>
            <person name="Copeland A."/>
            <person name="Lucas S."/>
            <person name="Lapidus A."/>
            <person name="Barry K."/>
            <person name="Detter J.C."/>
            <person name="Glavina T."/>
            <person name="Hammon N."/>
            <person name="Israni S."/>
            <person name="Pitluck S."/>
            <person name="Chain P."/>
            <person name="Malfatti S."/>
            <person name="Shin M."/>
            <person name="Vergez L."/>
            <person name="Schmutz J."/>
            <person name="Larimer F."/>
            <person name="Land M."/>
            <person name="Kyrpides N."/>
            <person name="Ivanova N."/>
            <person name="Fredrickson J."/>
            <person name="Balkwill D."/>
            <person name="Romine M.F."/>
            <person name="Richardson P."/>
        </authorList>
    </citation>
    <scope>NUCLEOTIDE SEQUENCE [LARGE SCALE GENOMIC DNA]</scope>
    <source>
        <strain evidence="6">ATCC 700278 / DSM 12444 / CCUG 56034 / CIP 105152 / NBRC 16084 / F199</strain>
    </source>
</reference>
<evidence type="ECO:0000259" key="4">
    <source>
        <dbReference type="Pfam" id="PF07992"/>
    </source>
</evidence>
<dbReference type="eggNOG" id="COG0492">
    <property type="taxonomic scope" value="Bacteria"/>
</dbReference>
<accession>Q2G7X0</accession>